<dbReference type="PANTHER" id="PTHR23200:SF51">
    <property type="entry name" value="METALLO-BETA-LACTAMASE DOMAIN-CONTAINING PROTEIN"/>
    <property type="match status" value="1"/>
</dbReference>
<dbReference type="Proteomes" id="UP000046393">
    <property type="component" value="Unplaced"/>
</dbReference>
<dbReference type="PANTHER" id="PTHR23200">
    <property type="entry name" value="METALLO-BETA-LACTAMASE DOMAIN-CONTAINING PROTEIN 1"/>
    <property type="match status" value="1"/>
</dbReference>
<keyword evidence="2" id="KW-1185">Reference proteome</keyword>
<evidence type="ECO:0000313" key="2">
    <source>
        <dbReference type="Proteomes" id="UP000046393"/>
    </source>
</evidence>
<organism evidence="2 3">
    <name type="scientific">Syphacia muris</name>
    <dbReference type="NCBI Taxonomy" id="451379"/>
    <lineage>
        <taxon>Eukaryota</taxon>
        <taxon>Metazoa</taxon>
        <taxon>Ecdysozoa</taxon>
        <taxon>Nematoda</taxon>
        <taxon>Chromadorea</taxon>
        <taxon>Rhabditida</taxon>
        <taxon>Spirurina</taxon>
        <taxon>Oxyuridomorpha</taxon>
        <taxon>Oxyuroidea</taxon>
        <taxon>Oxyuridae</taxon>
        <taxon>Syphacia</taxon>
    </lineage>
</organism>
<sequence>NFYIAYYTYIYISSSTVYACSIGLTQLRYRSLQLMYCIPPSNSNESDPCPQFVNGQKALCQKDEAEGQYICCGAPELLIDLLSSKEVPQKVQVISVTFAVQNSAPILSLITNPYYATGNINNTWTTTSIVVLVQDGPCSIVINTGLPIQKNEIVANLAAKGIVANKLDYTVITSGFPQFIGNANLFPTSQFITPFVNLCSSKTQIMRTPGPSPDSISVIVRNVPMMGTVAITGALFVQDIDVNRIDSAFVWDTNELYTSRRKVICISDWIIPGHSAPVQVTEIHKRQAQCPEIYN</sequence>
<dbReference type="InterPro" id="IPR036866">
    <property type="entry name" value="RibonucZ/Hydroxyglut_hydro"/>
</dbReference>
<dbReference type="AlphaFoldDB" id="A0A158R485"/>
<dbReference type="InterPro" id="IPR039344">
    <property type="entry name" value="MBLAC1"/>
</dbReference>
<dbReference type="WBParaSite" id="SMUV_0000266401-mRNA-1">
    <property type="protein sequence ID" value="SMUV_0000266401-mRNA-1"/>
    <property type="gene ID" value="SMUV_0000266401"/>
</dbReference>
<evidence type="ECO:0000256" key="1">
    <source>
        <dbReference type="SAM" id="Phobius"/>
    </source>
</evidence>
<keyword evidence="1" id="KW-0812">Transmembrane</keyword>
<accession>A0A158R485</accession>
<protein>
    <submittedName>
        <fullName evidence="3">ILEI domain-containing protein</fullName>
    </submittedName>
</protein>
<reference evidence="3" key="1">
    <citation type="submission" date="2016-04" db="UniProtKB">
        <authorList>
            <consortium name="WormBaseParasite"/>
        </authorList>
    </citation>
    <scope>IDENTIFICATION</scope>
</reference>
<keyword evidence="1" id="KW-1133">Transmembrane helix</keyword>
<dbReference type="SUPFAM" id="SSF56281">
    <property type="entry name" value="Metallo-hydrolase/oxidoreductase"/>
    <property type="match status" value="1"/>
</dbReference>
<evidence type="ECO:0000313" key="3">
    <source>
        <dbReference type="WBParaSite" id="SMUV_0000266401-mRNA-1"/>
    </source>
</evidence>
<proteinExistence type="predicted"/>
<name>A0A158R485_9BILA</name>
<feature type="transmembrane region" description="Helical" evidence="1">
    <location>
        <begin position="6"/>
        <end position="25"/>
    </location>
</feature>
<keyword evidence="1" id="KW-0472">Membrane</keyword>
<dbReference type="Gene3D" id="3.60.15.10">
    <property type="entry name" value="Ribonuclease Z/Hydroxyacylglutathione hydrolase-like"/>
    <property type="match status" value="1"/>
</dbReference>